<dbReference type="Proteomes" id="UP000887574">
    <property type="component" value="Unplaced"/>
</dbReference>
<reference evidence="2" key="1">
    <citation type="submission" date="2022-11" db="UniProtKB">
        <authorList>
            <consortium name="WormBaseParasite"/>
        </authorList>
    </citation>
    <scope>IDENTIFICATION</scope>
</reference>
<evidence type="ECO:0000313" key="1">
    <source>
        <dbReference type="Proteomes" id="UP000887574"/>
    </source>
</evidence>
<evidence type="ECO:0000313" key="2">
    <source>
        <dbReference type="WBParaSite" id="jg26694"/>
    </source>
</evidence>
<protein>
    <submittedName>
        <fullName evidence="2">Uncharacterized protein</fullName>
    </submittedName>
</protein>
<keyword evidence="1" id="KW-1185">Reference proteome</keyword>
<organism evidence="1 2">
    <name type="scientific">Ditylenchus dipsaci</name>
    <dbReference type="NCBI Taxonomy" id="166011"/>
    <lineage>
        <taxon>Eukaryota</taxon>
        <taxon>Metazoa</taxon>
        <taxon>Ecdysozoa</taxon>
        <taxon>Nematoda</taxon>
        <taxon>Chromadorea</taxon>
        <taxon>Rhabditida</taxon>
        <taxon>Tylenchina</taxon>
        <taxon>Tylenchomorpha</taxon>
        <taxon>Sphaerularioidea</taxon>
        <taxon>Anguinidae</taxon>
        <taxon>Anguininae</taxon>
        <taxon>Ditylenchus</taxon>
    </lineage>
</organism>
<dbReference type="WBParaSite" id="jg26694">
    <property type="protein sequence ID" value="jg26694"/>
    <property type="gene ID" value="jg26694"/>
</dbReference>
<proteinExistence type="predicted"/>
<accession>A0A915E3X1</accession>
<name>A0A915E3X1_9BILA</name>
<sequence>MFGSLPFLHLGSAVDIQHIYLLDKKNLLTPEIAFVSLTLFNQLRTPMSTNFLVAEELNNYVENAPLIRIATCL</sequence>
<dbReference type="AlphaFoldDB" id="A0A915E3X1"/>